<reference evidence="1" key="1">
    <citation type="submission" date="2017-04" db="EMBL/GenBank/DDBJ databases">
        <authorList>
            <person name="Porter S."/>
            <person name="Friesen M.L."/>
            <person name="Faber-Hammond J."/>
        </authorList>
    </citation>
    <scope>NUCLEOTIDE SEQUENCE</scope>
    <source>
        <strain evidence="1">Str16</strain>
    </source>
</reference>
<dbReference type="GeneID" id="61609756"/>
<evidence type="ECO:0000313" key="1">
    <source>
        <dbReference type="EMBL" id="PLU01460.1"/>
    </source>
</evidence>
<evidence type="ECO:0000313" key="3">
    <source>
        <dbReference type="Proteomes" id="UP001190825"/>
    </source>
</evidence>
<dbReference type="Pfam" id="PF20361">
    <property type="entry name" value="DUF6656"/>
    <property type="match status" value="1"/>
</dbReference>
<dbReference type="InterPro" id="IPR046597">
    <property type="entry name" value="DUF6656"/>
</dbReference>
<dbReference type="RefSeq" id="WP_011974685.1">
    <property type="nucleotide sequence ID" value="NZ_ATYC01000022.1"/>
</dbReference>
<reference evidence="2" key="3">
    <citation type="submission" date="2019-06" db="EMBL/GenBank/DDBJ databases">
        <authorList>
            <person name="Le Quere A."/>
            <person name="Colella S."/>
        </authorList>
    </citation>
    <scope>NUCLEOTIDE SEQUENCE</scope>
    <source>
        <strain evidence="2">EmedicaeMD41</strain>
    </source>
</reference>
<keyword evidence="3" id="KW-1185">Reference proteome</keyword>
<dbReference type="Proteomes" id="UP000507954">
    <property type="component" value="Unassembled WGS sequence"/>
</dbReference>
<dbReference type="AlphaFoldDB" id="A0A508X576"/>
<name>A0A508X576_9HYPH</name>
<gene>
    <name evidence="1" type="ORF">BMJ33_18875</name>
    <name evidence="2" type="ORF">EMEDMD4_70079</name>
</gene>
<sequence length="198" mass="22796">MAKLRYYDAADKAPAATPKATAHTEFLRTGRIDRRRWLPDERQYLSYAEVAQQTARKLTTAGETTHRRINGFHASIRFPKMVFHRTLASSPHLGYCHVTAAKTRLAEHHEITWSFYFANFFCDLGDETHFFDRIQPGYSRMFFAVAIEPDAGEERIVVNRNVRGNGLIFRTQDPKVALKNVLMLGARDEALRRIIRGL</sequence>
<proteinExistence type="predicted"/>
<organism evidence="2">
    <name type="scientific">Sinorhizobium medicae</name>
    <dbReference type="NCBI Taxonomy" id="110321"/>
    <lineage>
        <taxon>Bacteria</taxon>
        <taxon>Pseudomonadati</taxon>
        <taxon>Pseudomonadota</taxon>
        <taxon>Alphaproteobacteria</taxon>
        <taxon>Hyphomicrobiales</taxon>
        <taxon>Rhizobiaceae</taxon>
        <taxon>Sinorhizobium/Ensifer group</taxon>
        <taxon>Sinorhizobium</taxon>
    </lineage>
</organism>
<dbReference type="EMBL" id="NBUC01000093">
    <property type="protein sequence ID" value="PLU01460.1"/>
    <property type="molecule type" value="Genomic_DNA"/>
</dbReference>
<dbReference type="EMBL" id="CABFNB010000139">
    <property type="protein sequence ID" value="VTZ64776.1"/>
    <property type="molecule type" value="Genomic_DNA"/>
</dbReference>
<reference evidence="1 3" key="2">
    <citation type="journal article" date="2018" name="FEMS Microbiol. Ecol.">
        <title>Co-invading symbiotic mutualists of Medicago polymorpha retain high ancestral diversity and contain diverse accessory genomes.</title>
        <authorList>
            <person name="Porter S.S."/>
            <person name="Faber-Hammond J.J."/>
            <person name="Friesen M.L."/>
        </authorList>
    </citation>
    <scope>NUCLEOTIDE SEQUENCE [LARGE SCALE GENOMIC DNA]</scope>
    <source>
        <strain evidence="1 3">Str16</strain>
    </source>
</reference>
<protein>
    <submittedName>
        <fullName evidence="2">Uncharacterized protein</fullName>
    </submittedName>
</protein>
<evidence type="ECO:0000313" key="2">
    <source>
        <dbReference type="EMBL" id="VTZ64776.1"/>
    </source>
</evidence>
<accession>A0A508X576</accession>
<dbReference type="Proteomes" id="UP001190825">
    <property type="component" value="Unassembled WGS sequence"/>
</dbReference>
<dbReference type="OMA" id="THQHING"/>